<proteinExistence type="inferred from homology"/>
<dbReference type="PANTHER" id="PTHR11560">
    <property type="entry name" value="39S RIBOSOMAL PROTEIN L10, MITOCHONDRIAL"/>
    <property type="match status" value="1"/>
</dbReference>
<keyword evidence="3" id="KW-0687">Ribonucleoprotein</keyword>
<dbReference type="InterPro" id="IPR001790">
    <property type="entry name" value="Ribosomal_uL10"/>
</dbReference>
<name>Q4UGQ3_THEAN</name>
<feature type="signal peptide" evidence="4">
    <location>
        <begin position="1"/>
        <end position="22"/>
    </location>
</feature>
<dbReference type="AlphaFoldDB" id="Q4UGQ3"/>
<dbReference type="STRING" id="5874.Q4UGQ3"/>
<gene>
    <name evidence="5" type="ORF">TA21270</name>
</gene>
<evidence type="ECO:0000256" key="4">
    <source>
        <dbReference type="SAM" id="SignalP"/>
    </source>
</evidence>
<dbReference type="EMBL" id="CR940347">
    <property type="protein sequence ID" value="CAI73736.1"/>
    <property type="molecule type" value="Genomic_DNA"/>
</dbReference>
<keyword evidence="2 5" id="KW-0689">Ribosomal protein</keyword>
<dbReference type="OrthoDB" id="360689at2759"/>
<keyword evidence="4" id="KW-0732">Signal</keyword>
<dbReference type="CDD" id="cd05797">
    <property type="entry name" value="Ribosomal_L10"/>
    <property type="match status" value="1"/>
</dbReference>
<keyword evidence="6" id="KW-1185">Reference proteome</keyword>
<dbReference type="eggNOG" id="ENOG502QWUV">
    <property type="taxonomic scope" value="Eukaryota"/>
</dbReference>
<dbReference type="RefSeq" id="XP_954413.1">
    <property type="nucleotide sequence ID" value="XM_949320.1"/>
</dbReference>
<dbReference type="GO" id="GO:0005840">
    <property type="term" value="C:ribosome"/>
    <property type="evidence" value="ECO:0007669"/>
    <property type="project" value="UniProtKB-KW"/>
</dbReference>
<protein>
    <submittedName>
        <fullName evidence="5">Ribosomal protein L10, putative</fullName>
    </submittedName>
</protein>
<evidence type="ECO:0000256" key="2">
    <source>
        <dbReference type="ARBA" id="ARBA00022980"/>
    </source>
</evidence>
<feature type="chain" id="PRO_5004245401" evidence="4">
    <location>
        <begin position="23"/>
        <end position="247"/>
    </location>
</feature>
<reference evidence="5 6" key="1">
    <citation type="journal article" date="2005" name="Science">
        <title>Genome of the host-cell transforming parasite Theileria annulata compared with T. parva.</title>
        <authorList>
            <person name="Pain A."/>
            <person name="Renauld H."/>
            <person name="Berriman M."/>
            <person name="Murphy L."/>
            <person name="Yeats C.A."/>
            <person name="Weir W."/>
            <person name="Kerhornou A."/>
            <person name="Aslett M."/>
            <person name="Bishop R."/>
            <person name="Bouchier C."/>
            <person name="Cochet M."/>
            <person name="Coulson R.M.R."/>
            <person name="Cronin A."/>
            <person name="de Villiers E.P."/>
            <person name="Fraser A."/>
            <person name="Fosker N."/>
            <person name="Gardner M."/>
            <person name="Goble A."/>
            <person name="Griffiths-Jones S."/>
            <person name="Harris D.E."/>
            <person name="Katzer F."/>
            <person name="Larke N."/>
            <person name="Lord A."/>
            <person name="Maser P."/>
            <person name="McKellar S."/>
            <person name="Mooney P."/>
            <person name="Morton F."/>
            <person name="Nene V."/>
            <person name="O'Neil S."/>
            <person name="Price C."/>
            <person name="Quail M.A."/>
            <person name="Rabbinowitsch E."/>
            <person name="Rawlings N.D."/>
            <person name="Rutter S."/>
            <person name="Saunders D."/>
            <person name="Seeger K."/>
            <person name="Shah T."/>
            <person name="Squares R."/>
            <person name="Squares S."/>
            <person name="Tivey A."/>
            <person name="Walker A.R."/>
            <person name="Woodward J."/>
            <person name="Dobbelaere D.A.E."/>
            <person name="Langsley G."/>
            <person name="Rajandream M.A."/>
            <person name="McKeever D."/>
            <person name="Shiels B."/>
            <person name="Tait A."/>
            <person name="Barrell B.G."/>
            <person name="Hall N."/>
        </authorList>
    </citation>
    <scope>NUCLEOTIDE SEQUENCE [LARGE SCALE GENOMIC DNA]</scope>
    <source>
        <strain evidence="6">Ankara</strain>
    </source>
</reference>
<dbReference type="VEuPathDB" id="PiroplasmaDB:TA21270"/>
<dbReference type="Gene3D" id="3.30.70.1730">
    <property type="match status" value="1"/>
</dbReference>
<accession>Q4UGQ3</accession>
<dbReference type="InParanoid" id="Q4UGQ3"/>
<dbReference type="OMA" id="VKWRFEP"/>
<sequence length="247" mass="28846">MCRLFFLQCWLILFALLQFSNSFVSLQNSNFHEFFLSAIRYRDVVTNRNPKHKHSFRAGKIELVKSLKEQLKESQAILQFRVTRMNHGVRSYIKDNIMKHIEAQDGKLPYKMQIVKNTMMSRAIAGTRFEALTPNLEKTNLYFFVYDDTIVPKLVSVINGMRLASKIVKWRFEPSFACFDNTVIDSLRLRCLSSLPEKSDLCARIPHFLRLPVYRLIDSLRVSQSLVNSLNQIYLNLNSTISQIKNE</sequence>
<dbReference type="InterPro" id="IPR043141">
    <property type="entry name" value="Ribosomal_uL10-like_sf"/>
</dbReference>
<dbReference type="GO" id="GO:1990904">
    <property type="term" value="C:ribonucleoprotein complex"/>
    <property type="evidence" value="ECO:0007669"/>
    <property type="project" value="UniProtKB-KW"/>
</dbReference>
<evidence type="ECO:0000256" key="1">
    <source>
        <dbReference type="ARBA" id="ARBA00008889"/>
    </source>
</evidence>
<dbReference type="Proteomes" id="UP000001950">
    <property type="component" value="Chromosome 1"/>
</dbReference>
<comment type="similarity">
    <text evidence="1">Belongs to the universal ribosomal protein uL10 family.</text>
</comment>
<dbReference type="InterPro" id="IPR047865">
    <property type="entry name" value="Ribosomal_uL10_bac_type"/>
</dbReference>
<dbReference type="GeneID" id="3863736"/>
<dbReference type="SUPFAM" id="SSF160369">
    <property type="entry name" value="Ribosomal protein L10-like"/>
    <property type="match status" value="1"/>
</dbReference>
<evidence type="ECO:0000313" key="5">
    <source>
        <dbReference type="EMBL" id="CAI73736.1"/>
    </source>
</evidence>
<evidence type="ECO:0000256" key="3">
    <source>
        <dbReference type="ARBA" id="ARBA00023274"/>
    </source>
</evidence>
<dbReference type="Pfam" id="PF00466">
    <property type="entry name" value="Ribosomal_L10"/>
    <property type="match status" value="1"/>
</dbReference>
<dbReference type="KEGG" id="tan:TA21270"/>
<organism evidence="5 6">
    <name type="scientific">Theileria annulata</name>
    <dbReference type="NCBI Taxonomy" id="5874"/>
    <lineage>
        <taxon>Eukaryota</taxon>
        <taxon>Sar</taxon>
        <taxon>Alveolata</taxon>
        <taxon>Apicomplexa</taxon>
        <taxon>Aconoidasida</taxon>
        <taxon>Piroplasmida</taxon>
        <taxon>Theileriidae</taxon>
        <taxon>Theileria</taxon>
    </lineage>
</organism>
<evidence type="ECO:0000313" key="6">
    <source>
        <dbReference type="Proteomes" id="UP000001950"/>
    </source>
</evidence>